<dbReference type="OrthoDB" id="8904098at2759"/>
<reference evidence="9" key="1">
    <citation type="journal article" date="2020" name="Stud. Mycol.">
        <title>101 Dothideomycetes genomes: a test case for predicting lifestyles and emergence of pathogens.</title>
        <authorList>
            <person name="Haridas S."/>
            <person name="Albert R."/>
            <person name="Binder M."/>
            <person name="Bloem J."/>
            <person name="Labutti K."/>
            <person name="Salamov A."/>
            <person name="Andreopoulos B."/>
            <person name="Baker S."/>
            <person name="Barry K."/>
            <person name="Bills G."/>
            <person name="Bluhm B."/>
            <person name="Cannon C."/>
            <person name="Castanera R."/>
            <person name="Culley D."/>
            <person name="Daum C."/>
            <person name="Ezra D."/>
            <person name="Gonzalez J."/>
            <person name="Henrissat B."/>
            <person name="Kuo A."/>
            <person name="Liang C."/>
            <person name="Lipzen A."/>
            <person name="Lutzoni F."/>
            <person name="Magnuson J."/>
            <person name="Mondo S."/>
            <person name="Nolan M."/>
            <person name="Ohm R."/>
            <person name="Pangilinan J."/>
            <person name="Park H.-J."/>
            <person name="Ramirez L."/>
            <person name="Alfaro M."/>
            <person name="Sun H."/>
            <person name="Tritt A."/>
            <person name="Yoshinaga Y."/>
            <person name="Zwiers L.-H."/>
            <person name="Turgeon B."/>
            <person name="Goodwin S."/>
            <person name="Spatafora J."/>
            <person name="Crous P."/>
            <person name="Grigoriev I."/>
        </authorList>
    </citation>
    <scope>NUCLEOTIDE SEQUENCE</scope>
    <source>
        <strain evidence="9">CBS 113389</strain>
    </source>
</reference>
<feature type="transmembrane region" description="Helical" evidence="8">
    <location>
        <begin position="456"/>
        <end position="476"/>
    </location>
</feature>
<feature type="transmembrane region" description="Helical" evidence="8">
    <location>
        <begin position="386"/>
        <end position="404"/>
    </location>
</feature>
<evidence type="ECO:0000256" key="3">
    <source>
        <dbReference type="ARBA" id="ARBA00022448"/>
    </source>
</evidence>
<dbReference type="RefSeq" id="XP_033590345.1">
    <property type="nucleotide sequence ID" value="XM_033729656.1"/>
</dbReference>
<keyword evidence="3" id="KW-0813">Transport</keyword>
<dbReference type="AlphaFoldDB" id="A0A6A6PUZ5"/>
<feature type="region of interest" description="Disordered" evidence="7">
    <location>
        <begin position="617"/>
        <end position="653"/>
    </location>
</feature>
<proteinExistence type="inferred from homology"/>
<evidence type="ECO:0000256" key="4">
    <source>
        <dbReference type="ARBA" id="ARBA00022692"/>
    </source>
</evidence>
<dbReference type="Proteomes" id="UP000799767">
    <property type="component" value="Unassembled WGS sequence"/>
</dbReference>
<evidence type="ECO:0000313" key="9">
    <source>
        <dbReference type="EMBL" id="KAF2483775.1"/>
    </source>
</evidence>
<keyword evidence="5 8" id="KW-1133">Transmembrane helix</keyword>
<dbReference type="FunFam" id="1.20.1250.20:FF:000085">
    <property type="entry name" value="MFS peptide transporter Ptr2"/>
    <property type="match status" value="1"/>
</dbReference>
<comment type="subcellular location">
    <subcellularLocation>
        <location evidence="1">Membrane</location>
        <topology evidence="1">Multi-pass membrane protein</topology>
    </subcellularLocation>
</comment>
<feature type="transmembrane region" description="Helical" evidence="8">
    <location>
        <begin position="503"/>
        <end position="523"/>
    </location>
</feature>
<dbReference type="Gene3D" id="1.20.1250.20">
    <property type="entry name" value="MFS general substrate transporter like domains"/>
    <property type="match status" value="1"/>
</dbReference>
<feature type="transmembrane region" description="Helical" evidence="8">
    <location>
        <begin position="176"/>
        <end position="198"/>
    </location>
</feature>
<dbReference type="GO" id="GO:0005886">
    <property type="term" value="C:plasma membrane"/>
    <property type="evidence" value="ECO:0007669"/>
    <property type="project" value="UniProtKB-ARBA"/>
</dbReference>
<feature type="transmembrane region" description="Helical" evidence="8">
    <location>
        <begin position="260"/>
        <end position="280"/>
    </location>
</feature>
<evidence type="ECO:0000256" key="8">
    <source>
        <dbReference type="SAM" id="Phobius"/>
    </source>
</evidence>
<gene>
    <name evidence="9" type="ORF">BDY17DRAFT_154444</name>
</gene>
<sequence>MSGAPGELIADMIATQPPREVANPHKSNPFALDDGAATDDVNMVRRLSVTDEEKTPGVSTQEMYPTPTEEEARTLRKVADSIPVVAYSLCVVELAERASYYGVQTIFSNFMQYPLPKGGNGAGAPPVGTQETAGALGKGAQFSNAIGLLFLFMAYCITIFGGWLADTKLGRYKTILLGVLICGVSHIIMICGAIPSVLQAHQGLAPFMVSLWLLAIGAAIFKPNIAPTILDQYRHQKPYVKTLKSGERVVMDPEATVQRIMLIFYGMINIGAFYAVATTFSEKYVGYWLAFLTPGILYFSLPFLLWFLNNKLVKYPPDGSVLNKAVKMLMVAFKYNKKRIFRAGFLEAAKPTELRERGVTTYRGKAFDWTDKDCDELGRTLEACMIFLYFPIWIINDGGVGNLLTIQGSTMTTNGAPNDLLSNFNSLAIIITIPILSHGIYPLLRKRNIKYGRISRIMTGFTLAWISGIIGAIVQWKVYQTAPCGYQATNCAEAGTSVSPISIWWQLPNVTLGAISECFVNVTGYELAYARSAPGMKAIVFSFFLFTTALAYALGEVLTPAIADPNLIWAWAAPAIALFVQSIIFWYKYRKLNDDAFIGTSIRSPIDQERMTYANTHGRIANDGPSDEKKTAVQETAAEDAAPPYDTIEEKRD</sequence>
<feature type="transmembrane region" description="Helical" evidence="8">
    <location>
        <begin position="535"/>
        <end position="555"/>
    </location>
</feature>
<name>A0A6A6PUZ5_9PEZI</name>
<evidence type="ECO:0000256" key="6">
    <source>
        <dbReference type="ARBA" id="ARBA00023136"/>
    </source>
</evidence>
<feature type="transmembrane region" description="Helical" evidence="8">
    <location>
        <begin position="424"/>
        <end position="444"/>
    </location>
</feature>
<dbReference type="Pfam" id="PF00854">
    <property type="entry name" value="PTR2"/>
    <property type="match status" value="1"/>
</dbReference>
<dbReference type="InterPro" id="IPR000109">
    <property type="entry name" value="POT_fam"/>
</dbReference>
<dbReference type="EMBL" id="MU001635">
    <property type="protein sequence ID" value="KAF2483775.1"/>
    <property type="molecule type" value="Genomic_DNA"/>
</dbReference>
<dbReference type="InterPro" id="IPR036259">
    <property type="entry name" value="MFS_trans_sf"/>
</dbReference>
<feature type="transmembrane region" description="Helical" evidence="8">
    <location>
        <begin position="567"/>
        <end position="587"/>
    </location>
</feature>
<feature type="region of interest" description="Disordered" evidence="7">
    <location>
        <begin position="15"/>
        <end position="35"/>
    </location>
</feature>
<evidence type="ECO:0000256" key="5">
    <source>
        <dbReference type="ARBA" id="ARBA00022989"/>
    </source>
</evidence>
<feature type="transmembrane region" description="Helical" evidence="8">
    <location>
        <begin position="286"/>
        <end position="308"/>
    </location>
</feature>
<organism evidence="9 10">
    <name type="scientific">Neohortaea acidophila</name>
    <dbReference type="NCBI Taxonomy" id="245834"/>
    <lineage>
        <taxon>Eukaryota</taxon>
        <taxon>Fungi</taxon>
        <taxon>Dikarya</taxon>
        <taxon>Ascomycota</taxon>
        <taxon>Pezizomycotina</taxon>
        <taxon>Dothideomycetes</taxon>
        <taxon>Dothideomycetidae</taxon>
        <taxon>Mycosphaerellales</taxon>
        <taxon>Teratosphaeriaceae</taxon>
        <taxon>Neohortaea</taxon>
    </lineage>
</organism>
<evidence type="ECO:0000256" key="1">
    <source>
        <dbReference type="ARBA" id="ARBA00004141"/>
    </source>
</evidence>
<evidence type="ECO:0000313" key="10">
    <source>
        <dbReference type="Proteomes" id="UP000799767"/>
    </source>
</evidence>
<evidence type="ECO:0000256" key="2">
    <source>
        <dbReference type="ARBA" id="ARBA00005982"/>
    </source>
</evidence>
<dbReference type="SUPFAM" id="SSF103473">
    <property type="entry name" value="MFS general substrate transporter"/>
    <property type="match status" value="1"/>
</dbReference>
<accession>A0A6A6PUZ5</accession>
<evidence type="ECO:0000256" key="7">
    <source>
        <dbReference type="SAM" id="MobiDB-lite"/>
    </source>
</evidence>
<comment type="similarity">
    <text evidence="2">Belongs to the major facilitator superfamily. Proton-dependent oligopeptide transporter (POT/PTR) (TC 2.A.17) family.</text>
</comment>
<dbReference type="GeneID" id="54470658"/>
<protein>
    <submittedName>
        <fullName evidence="9">POT family protein</fullName>
    </submittedName>
</protein>
<keyword evidence="4 8" id="KW-0812">Transmembrane</keyword>
<keyword evidence="6 8" id="KW-0472">Membrane</keyword>
<feature type="transmembrane region" description="Helical" evidence="8">
    <location>
        <begin position="204"/>
        <end position="221"/>
    </location>
</feature>
<feature type="transmembrane region" description="Helical" evidence="8">
    <location>
        <begin position="145"/>
        <end position="164"/>
    </location>
</feature>
<keyword evidence="10" id="KW-1185">Reference proteome</keyword>
<dbReference type="PANTHER" id="PTHR11654">
    <property type="entry name" value="OLIGOPEPTIDE TRANSPORTER-RELATED"/>
    <property type="match status" value="1"/>
</dbReference>
<dbReference type="GO" id="GO:0071916">
    <property type="term" value="F:dipeptide transmembrane transporter activity"/>
    <property type="evidence" value="ECO:0007669"/>
    <property type="project" value="UniProtKB-ARBA"/>
</dbReference>